<feature type="compositionally biased region" description="Basic and acidic residues" evidence="6">
    <location>
        <begin position="294"/>
        <end position="307"/>
    </location>
</feature>
<evidence type="ECO:0000256" key="2">
    <source>
        <dbReference type="ARBA" id="ARBA00022723"/>
    </source>
</evidence>
<dbReference type="InterPro" id="IPR003029">
    <property type="entry name" value="S1_domain"/>
</dbReference>
<accession>A0ABV7YL44</accession>
<dbReference type="CDD" id="cd04453">
    <property type="entry name" value="S1_RNase_E"/>
    <property type="match status" value="1"/>
</dbReference>
<dbReference type="PROSITE" id="PS50126">
    <property type="entry name" value="S1"/>
    <property type="match status" value="1"/>
</dbReference>
<dbReference type="InterPro" id="IPR019307">
    <property type="entry name" value="RNA-bd_AU-1/RNase_E/G"/>
</dbReference>
<feature type="compositionally biased region" description="Basic residues" evidence="6">
    <location>
        <begin position="863"/>
        <end position="876"/>
    </location>
</feature>
<evidence type="ECO:0000256" key="3">
    <source>
        <dbReference type="ARBA" id="ARBA00022801"/>
    </source>
</evidence>
<evidence type="ECO:0000313" key="9">
    <source>
        <dbReference type="Proteomes" id="UP001595699"/>
    </source>
</evidence>
<gene>
    <name evidence="8" type="ORF">ACFOUW_33300</name>
</gene>
<feature type="compositionally biased region" description="Basic residues" evidence="6">
    <location>
        <begin position="31"/>
        <end position="41"/>
    </location>
</feature>
<dbReference type="EMBL" id="JBHRZH010000043">
    <property type="protein sequence ID" value="MFC3765752.1"/>
    <property type="molecule type" value="Genomic_DNA"/>
</dbReference>
<proteinExistence type="predicted"/>
<dbReference type="RefSeq" id="WP_205121025.1">
    <property type="nucleotide sequence ID" value="NZ_JAFBCM010000001.1"/>
</dbReference>
<evidence type="ECO:0000259" key="7">
    <source>
        <dbReference type="PROSITE" id="PS50126"/>
    </source>
</evidence>
<dbReference type="NCBIfam" id="TIGR00757">
    <property type="entry name" value="RNaseEG"/>
    <property type="match status" value="1"/>
</dbReference>
<dbReference type="InterPro" id="IPR012340">
    <property type="entry name" value="NA-bd_OB-fold"/>
</dbReference>
<feature type="compositionally biased region" description="Polar residues" evidence="6">
    <location>
        <begin position="308"/>
        <end position="317"/>
    </location>
</feature>
<organism evidence="8 9">
    <name type="scientific">Tenggerimyces flavus</name>
    <dbReference type="NCBI Taxonomy" id="1708749"/>
    <lineage>
        <taxon>Bacteria</taxon>
        <taxon>Bacillati</taxon>
        <taxon>Actinomycetota</taxon>
        <taxon>Actinomycetes</taxon>
        <taxon>Propionibacteriales</taxon>
        <taxon>Nocardioidaceae</taxon>
        <taxon>Tenggerimyces</taxon>
    </lineage>
</organism>
<feature type="region of interest" description="Disordered" evidence="6">
    <location>
        <begin position="1"/>
        <end position="340"/>
    </location>
</feature>
<dbReference type="Pfam" id="PF10150">
    <property type="entry name" value="RNase_E_G"/>
    <property type="match status" value="1"/>
</dbReference>
<feature type="region of interest" description="Disordered" evidence="6">
    <location>
        <begin position="769"/>
        <end position="876"/>
    </location>
</feature>
<feature type="compositionally biased region" description="Low complexity" evidence="6">
    <location>
        <begin position="771"/>
        <end position="780"/>
    </location>
</feature>
<feature type="compositionally biased region" description="Acidic residues" evidence="6">
    <location>
        <begin position="208"/>
        <end position="217"/>
    </location>
</feature>
<feature type="compositionally biased region" description="Low complexity" evidence="6">
    <location>
        <begin position="82"/>
        <end position="95"/>
    </location>
</feature>
<feature type="compositionally biased region" description="Acidic residues" evidence="6">
    <location>
        <begin position="238"/>
        <end position="270"/>
    </location>
</feature>
<feature type="compositionally biased region" description="Low complexity" evidence="6">
    <location>
        <begin position="112"/>
        <end position="128"/>
    </location>
</feature>
<evidence type="ECO:0000256" key="4">
    <source>
        <dbReference type="ARBA" id="ARBA00022842"/>
    </source>
</evidence>
<feature type="compositionally biased region" description="Basic residues" evidence="6">
    <location>
        <begin position="221"/>
        <end position="233"/>
    </location>
</feature>
<dbReference type="SMART" id="SM00316">
    <property type="entry name" value="S1"/>
    <property type="match status" value="1"/>
</dbReference>
<dbReference type="SUPFAM" id="SSF50249">
    <property type="entry name" value="Nucleic acid-binding proteins"/>
    <property type="match status" value="1"/>
</dbReference>
<evidence type="ECO:0000256" key="1">
    <source>
        <dbReference type="ARBA" id="ARBA00001946"/>
    </source>
</evidence>
<keyword evidence="9" id="KW-1185">Reference proteome</keyword>
<evidence type="ECO:0000256" key="5">
    <source>
        <dbReference type="ARBA" id="ARBA00022884"/>
    </source>
</evidence>
<dbReference type="PANTHER" id="PTHR30001">
    <property type="entry name" value="RIBONUCLEASE"/>
    <property type="match status" value="1"/>
</dbReference>
<feature type="compositionally biased region" description="Low complexity" evidence="6">
    <location>
        <begin position="174"/>
        <end position="187"/>
    </location>
</feature>
<evidence type="ECO:0000313" key="8">
    <source>
        <dbReference type="EMBL" id="MFC3765752.1"/>
    </source>
</evidence>
<feature type="compositionally biased region" description="Low complexity" evidence="6">
    <location>
        <begin position="195"/>
        <end position="207"/>
    </location>
</feature>
<feature type="domain" description="S1 motif" evidence="7">
    <location>
        <begin position="392"/>
        <end position="475"/>
    </location>
</feature>
<comment type="caution">
    <text evidence="8">The sequence shown here is derived from an EMBL/GenBank/DDBJ whole genome shotgun (WGS) entry which is preliminary data.</text>
</comment>
<feature type="compositionally biased region" description="Basic and acidic residues" evidence="6">
    <location>
        <begin position="164"/>
        <end position="173"/>
    </location>
</feature>
<feature type="compositionally biased region" description="Polar residues" evidence="6">
    <location>
        <begin position="1"/>
        <end position="21"/>
    </location>
</feature>
<name>A0ABV7YL44_9ACTN</name>
<feature type="compositionally biased region" description="Polar residues" evidence="6">
    <location>
        <begin position="143"/>
        <end position="152"/>
    </location>
</feature>
<dbReference type="PANTHER" id="PTHR30001:SF0">
    <property type="entry name" value="RIBONUCLEASE G"/>
    <property type="match status" value="1"/>
</dbReference>
<dbReference type="Gene3D" id="2.40.50.140">
    <property type="entry name" value="Nucleic acid-binding proteins"/>
    <property type="match status" value="1"/>
</dbReference>
<keyword evidence="2" id="KW-0479">Metal-binding</keyword>
<keyword evidence="3" id="KW-0378">Hydrolase</keyword>
<keyword evidence="5" id="KW-0694">RNA-binding</keyword>
<feature type="compositionally biased region" description="Basic and acidic residues" evidence="6">
    <location>
        <begin position="319"/>
        <end position="336"/>
    </location>
</feature>
<reference evidence="9" key="1">
    <citation type="journal article" date="2019" name="Int. J. Syst. Evol. Microbiol.">
        <title>The Global Catalogue of Microorganisms (GCM) 10K type strain sequencing project: providing services to taxonomists for standard genome sequencing and annotation.</title>
        <authorList>
            <consortium name="The Broad Institute Genomics Platform"/>
            <consortium name="The Broad Institute Genome Sequencing Center for Infectious Disease"/>
            <person name="Wu L."/>
            <person name="Ma J."/>
        </authorList>
    </citation>
    <scope>NUCLEOTIDE SEQUENCE [LARGE SCALE GENOMIC DNA]</scope>
    <source>
        <strain evidence="9">CGMCC 4.7241</strain>
    </source>
</reference>
<feature type="compositionally biased region" description="Low complexity" evidence="6">
    <location>
        <begin position="42"/>
        <end position="63"/>
    </location>
</feature>
<dbReference type="Proteomes" id="UP001595699">
    <property type="component" value="Unassembled WGS sequence"/>
</dbReference>
<dbReference type="InterPro" id="IPR004659">
    <property type="entry name" value="RNase_E/G"/>
</dbReference>
<comment type="cofactor">
    <cofactor evidence="1">
        <name>Mg(2+)</name>
        <dbReference type="ChEBI" id="CHEBI:18420"/>
    </cofactor>
</comment>
<feature type="compositionally biased region" description="Basic residues" evidence="6">
    <location>
        <begin position="274"/>
        <end position="284"/>
    </location>
</feature>
<keyword evidence="4" id="KW-0460">Magnesium</keyword>
<feature type="compositionally biased region" description="Acidic residues" evidence="6">
    <location>
        <begin position="809"/>
        <end position="833"/>
    </location>
</feature>
<evidence type="ECO:0000256" key="6">
    <source>
        <dbReference type="SAM" id="MobiDB-lite"/>
    </source>
</evidence>
<protein>
    <submittedName>
        <fullName evidence="8">Rne/Rng family ribonuclease</fullName>
    </submittedName>
</protein>
<sequence length="876" mass="94859">MLETEQGANSADNSTTEQTAAGTPASEAAPKRRRTTTRKKAAAAPEAAEAATETPAEQPAPAKKTTRKRTTKKAAAVEADVPLVELPAAEAPAEALAEKPARRTRTRKVAAKMEAAAEPTTEPSAEPEIVLETPAKPARKSTPAVTFQQPSLLFQPPELPEEAAAEKAPEKTPAKTPAKAPAKATSRAAKKTAKVAEPAPEPVAEVAEVVEDTETDEGTSRRRRRRGGRRRGGRTGEDDAEGTETTEEPAAEAPAEADAEGDSDEGEDGEGTGSRRRRRRRRRKGEAVEGSPDDPEHTVVKVREPRTNESGVTSVEGSTRLEAKKQRRREGREAGRRRPPILTESEFLARRESVDRTMVIRQHHDRTQIAVLEDDVLVEHYVAKETQTSLIGNVYLGRVQNVLPSMEAAFIDIGRGRNAVLYAGEVDWDGLGHSGQPKRIEMALKSGQQVLVQVTKDPVGHKGARLTSQISLPGRYLVYVPHGSMNGISRKLPDTERNRLKTLLKDIVPDEAGVVVRTAAEGASEDELSRDVARLTAQWESIEKKSSNGAGNAPELLYAEPDLLIKVVRDLFTEDFAKLVVAGDDAWDMVEGYVSHVAPHLAERLERWTSPDDAFSSHRIDEQIVKALDRKVWLPSGGSLVIDRTEAMTVVDVNTGKFTGAGGNLEETVTKNNLEAAEEIVRQLRLRDIGGIIVIDFIDMVLESNRDLVLRRLVECLGRDRTKHQVAEVTSLGLVQMTRKRIGTGLVEAFSEPCDVCNGRGIKVHLDVAASSSGSSSSSSSDEEGGGGRRSRRRRRGGGGNVQPGAESTDAEAAEAEETAEAVEVTEEPDVTEPTELPTPREEDEAGSVADAVEPDVEPVPTRSRRRSRKRVAAAK</sequence>